<reference evidence="2" key="1">
    <citation type="submission" date="2018-01" db="EMBL/GenBank/DDBJ databases">
        <title>An insight into the sialome of Amazonian anophelines.</title>
        <authorList>
            <person name="Ribeiro J.M."/>
            <person name="Scarpassa V."/>
            <person name="Calvo E."/>
        </authorList>
    </citation>
    <scope>NUCLEOTIDE SEQUENCE</scope>
    <source>
        <tissue evidence="2">Salivary glands</tissue>
    </source>
</reference>
<proteinExistence type="predicted"/>
<name>A0A2M3ZW43_9DIPT</name>
<evidence type="ECO:0000256" key="1">
    <source>
        <dbReference type="SAM" id="Phobius"/>
    </source>
</evidence>
<keyword evidence="1" id="KW-1133">Transmembrane helix</keyword>
<feature type="transmembrane region" description="Helical" evidence="1">
    <location>
        <begin position="12"/>
        <end position="33"/>
    </location>
</feature>
<organism evidence="2">
    <name type="scientific">Anopheles braziliensis</name>
    <dbReference type="NCBI Taxonomy" id="58242"/>
    <lineage>
        <taxon>Eukaryota</taxon>
        <taxon>Metazoa</taxon>
        <taxon>Ecdysozoa</taxon>
        <taxon>Arthropoda</taxon>
        <taxon>Hexapoda</taxon>
        <taxon>Insecta</taxon>
        <taxon>Pterygota</taxon>
        <taxon>Neoptera</taxon>
        <taxon>Endopterygota</taxon>
        <taxon>Diptera</taxon>
        <taxon>Nematocera</taxon>
        <taxon>Culicoidea</taxon>
        <taxon>Culicidae</taxon>
        <taxon>Anophelinae</taxon>
        <taxon>Anopheles</taxon>
    </lineage>
</organism>
<accession>A0A2M3ZW43</accession>
<dbReference type="EMBL" id="GGFM01012023">
    <property type="protein sequence ID" value="MBW32774.1"/>
    <property type="molecule type" value="Transcribed_RNA"/>
</dbReference>
<dbReference type="AlphaFoldDB" id="A0A2M3ZW43"/>
<protein>
    <submittedName>
        <fullName evidence="2">Putative secreted peptide</fullName>
    </submittedName>
</protein>
<sequence>MLRTDPKFTLVSFHFPLVVFFILFDGFSTLNAHSRHESAKCKRFVLNAESYPFTHCCPYVKKAKCLSTMGM</sequence>
<keyword evidence="1" id="KW-0812">Transmembrane</keyword>
<keyword evidence="1" id="KW-0472">Membrane</keyword>
<evidence type="ECO:0000313" key="2">
    <source>
        <dbReference type="EMBL" id="MBW32774.1"/>
    </source>
</evidence>